<dbReference type="CDD" id="cd18829">
    <property type="entry name" value="GH43_BsArb43A-like"/>
    <property type="match status" value="1"/>
</dbReference>
<dbReference type="PROSITE" id="PS50231">
    <property type="entry name" value="RICIN_B_LECTIN"/>
    <property type="match status" value="1"/>
</dbReference>
<dbReference type="SUPFAM" id="SSF75005">
    <property type="entry name" value="Arabinanase/levansucrase/invertase"/>
    <property type="match status" value="1"/>
</dbReference>
<dbReference type="EC" id="3.2.1.99" evidence="10"/>
<accession>A0A1R4B711</accession>
<comment type="pathway">
    <text evidence="1">Glycan metabolism; L-arabinan degradation.</text>
</comment>
<feature type="domain" description="Ricin B lectin" evidence="9">
    <location>
        <begin position="25"/>
        <end position="161"/>
    </location>
</feature>
<dbReference type="InterPro" id="IPR050727">
    <property type="entry name" value="GH43_arabinanases"/>
</dbReference>
<evidence type="ECO:0000256" key="2">
    <source>
        <dbReference type="ARBA" id="ARBA00009865"/>
    </source>
</evidence>
<keyword evidence="4 7" id="KW-0326">Glycosidase</keyword>
<dbReference type="PANTHER" id="PTHR43301:SF3">
    <property type="entry name" value="ARABINAN ENDO-1,5-ALPHA-L-ARABINOSIDASE A-RELATED"/>
    <property type="match status" value="1"/>
</dbReference>
<dbReference type="PANTHER" id="PTHR43301">
    <property type="entry name" value="ARABINAN ENDO-1,5-ALPHA-L-ARABINOSIDASE"/>
    <property type="match status" value="1"/>
</dbReference>
<dbReference type="InterPro" id="IPR035992">
    <property type="entry name" value="Ricin_B-like_lectins"/>
</dbReference>
<dbReference type="Proteomes" id="UP000189475">
    <property type="component" value="Unassembled WGS sequence"/>
</dbReference>
<dbReference type="GO" id="GO:0005975">
    <property type="term" value="P:carbohydrate metabolic process"/>
    <property type="evidence" value="ECO:0007669"/>
    <property type="project" value="InterPro"/>
</dbReference>
<proteinExistence type="inferred from homology"/>
<dbReference type="EMBL" id="FUFT01000005">
    <property type="protein sequence ID" value="SJL84661.1"/>
    <property type="molecule type" value="Genomic_DNA"/>
</dbReference>
<name>A0A1R4B711_9VIBR</name>
<dbReference type="Gene3D" id="2.80.10.50">
    <property type="match status" value="2"/>
</dbReference>
<feature type="site" description="Important for catalytic activity, responsible for pKa modulation of the active site Glu and correct orientation of both the proton donor and substrate" evidence="6">
    <location>
        <position position="309"/>
    </location>
</feature>
<evidence type="ECO:0000313" key="10">
    <source>
        <dbReference type="EMBL" id="SJL84661.1"/>
    </source>
</evidence>
<evidence type="ECO:0000256" key="7">
    <source>
        <dbReference type="RuleBase" id="RU361187"/>
    </source>
</evidence>
<organism evidence="10 11">
    <name type="scientific">Vibrio palustris</name>
    <dbReference type="NCBI Taxonomy" id="1918946"/>
    <lineage>
        <taxon>Bacteria</taxon>
        <taxon>Pseudomonadati</taxon>
        <taxon>Pseudomonadota</taxon>
        <taxon>Gammaproteobacteria</taxon>
        <taxon>Vibrionales</taxon>
        <taxon>Vibrionaceae</taxon>
        <taxon>Vibrio</taxon>
    </lineage>
</organism>
<comment type="similarity">
    <text evidence="2 7">Belongs to the glycosyl hydrolase 43 family.</text>
</comment>
<dbReference type="AlphaFoldDB" id="A0A1R4B711"/>
<keyword evidence="11" id="KW-1185">Reference proteome</keyword>
<feature type="chain" id="PRO_5013159206" evidence="8">
    <location>
        <begin position="23"/>
        <end position="468"/>
    </location>
</feature>
<evidence type="ECO:0000313" key="11">
    <source>
        <dbReference type="Proteomes" id="UP000189475"/>
    </source>
</evidence>
<dbReference type="Pfam" id="PF04616">
    <property type="entry name" value="Glyco_hydro_43"/>
    <property type="match status" value="1"/>
</dbReference>
<dbReference type="OrthoDB" id="9801455at2"/>
<dbReference type="GO" id="GO:0046558">
    <property type="term" value="F:arabinan endo-1,5-alpha-L-arabinosidase activity"/>
    <property type="evidence" value="ECO:0007669"/>
    <property type="project" value="UniProtKB-EC"/>
</dbReference>
<evidence type="ECO:0000259" key="9">
    <source>
        <dbReference type="SMART" id="SM00458"/>
    </source>
</evidence>
<feature type="active site" description="Proton acceptor" evidence="5">
    <location>
        <position position="193"/>
    </location>
</feature>
<evidence type="ECO:0000256" key="5">
    <source>
        <dbReference type="PIRSR" id="PIRSR606710-1"/>
    </source>
</evidence>
<protein>
    <submittedName>
        <fullName evidence="10">Extracellular endo-alpha-(1-&gt;5)-L-arabinanase 1</fullName>
        <ecNumber evidence="10">3.2.1.99</ecNumber>
    </submittedName>
</protein>
<gene>
    <name evidence="10" type="primary">abnA</name>
    <name evidence="10" type="ORF">VPAL9027_02653</name>
</gene>
<sequence length="468" mass="52403">MSKILNYLTMGAVVFASPFALALDNGVYTVTSKYSNKLLQTTSANMKDGANVDTWGVTNHDTQKWIITNRGNEQYSLINLNSGKALEIYEFSTQDGGNADQWEYSGNATQLWTIKQHGNYVSFVNVNSGKALDLYEFNTEDGANVDQWSYTGNDAQQWKLTKTANVESTPYDPSKTNDTSDTWRLSGDIFTHDPTLMYQNNTWWQFYTGDGIPGKYATDGLSWQPMPAVFPNGLSWWRNAVPENNGIDVWAPDVREYNGRTWLYYAISAFGKNTSAIGLTSAPSIESGQWRDDGMVLNSTSANNYNAIDPDLVIAKDGAPWLVFGSHWDGIKMTRLNPETMKPMGQLYSLARRSGEVIEAPTLIYRQGYYYLFVSVGKCCEALNSTYRIAYGRSKSITGPFLTKSGQRMLDGNAEIFEGASNRWVAVGGQDIVNTDVIIRHGYDRNDKGVPKMIISKLNWDSQGWPKY</sequence>
<dbReference type="SUPFAM" id="SSF50370">
    <property type="entry name" value="Ricin B-like lectins"/>
    <property type="match status" value="1"/>
</dbReference>
<dbReference type="RefSeq" id="WP_077315008.1">
    <property type="nucleotide sequence ID" value="NZ_AP024888.1"/>
</dbReference>
<dbReference type="STRING" id="1918946.VPAL9027_02653"/>
<dbReference type="CDD" id="cd00161">
    <property type="entry name" value="beta-trefoil_Ricin-like"/>
    <property type="match status" value="1"/>
</dbReference>
<dbReference type="Pfam" id="PF14200">
    <property type="entry name" value="RicinB_lectin_2"/>
    <property type="match status" value="2"/>
</dbReference>
<dbReference type="SMART" id="SM00458">
    <property type="entry name" value="RICIN"/>
    <property type="match status" value="1"/>
</dbReference>
<keyword evidence="8" id="KW-0732">Signal</keyword>
<dbReference type="InterPro" id="IPR023296">
    <property type="entry name" value="Glyco_hydro_beta-prop_sf"/>
</dbReference>
<feature type="active site" description="Proton donor" evidence="5">
    <location>
        <position position="359"/>
    </location>
</feature>
<reference evidence="10 11" key="1">
    <citation type="submission" date="2017-02" db="EMBL/GenBank/DDBJ databases">
        <authorList>
            <person name="Peterson S.W."/>
        </authorList>
    </citation>
    <scope>NUCLEOTIDE SEQUENCE [LARGE SCALE GENOMIC DNA]</scope>
    <source>
        <strain evidence="10 11">CECT 9027</strain>
    </source>
</reference>
<evidence type="ECO:0000256" key="8">
    <source>
        <dbReference type="SAM" id="SignalP"/>
    </source>
</evidence>
<evidence type="ECO:0000256" key="1">
    <source>
        <dbReference type="ARBA" id="ARBA00004834"/>
    </source>
</evidence>
<keyword evidence="3 7" id="KW-0378">Hydrolase</keyword>
<evidence type="ECO:0000256" key="6">
    <source>
        <dbReference type="PIRSR" id="PIRSR606710-2"/>
    </source>
</evidence>
<dbReference type="Gene3D" id="2.115.10.20">
    <property type="entry name" value="Glycosyl hydrolase domain, family 43"/>
    <property type="match status" value="1"/>
</dbReference>
<dbReference type="InterPro" id="IPR006710">
    <property type="entry name" value="Glyco_hydro_43"/>
</dbReference>
<evidence type="ECO:0000256" key="3">
    <source>
        <dbReference type="ARBA" id="ARBA00022801"/>
    </source>
</evidence>
<evidence type="ECO:0000256" key="4">
    <source>
        <dbReference type="ARBA" id="ARBA00023295"/>
    </source>
</evidence>
<dbReference type="InterPro" id="IPR000772">
    <property type="entry name" value="Ricin_B_lectin"/>
</dbReference>
<feature type="signal peptide" evidence="8">
    <location>
        <begin position="1"/>
        <end position="22"/>
    </location>
</feature>